<evidence type="ECO:0000313" key="5">
    <source>
        <dbReference type="Proteomes" id="UP000705867"/>
    </source>
</evidence>
<dbReference type="Pfam" id="PF12850">
    <property type="entry name" value="Metallophos_2"/>
    <property type="match status" value="1"/>
</dbReference>
<dbReference type="EC" id="3.1.4.-" evidence="2"/>
<sequence length="159" mass="17052">MGTGKEKEFRLGAISDTHGLVRPEAVKALQGVSHILHAGDIGKPEVLESLRAIAPVTAVRGNVDRGPWAYALPVTEVVELGGMSLYILHNIQELDLDPAAAGFRAVIYGHSHMPAIEERNGVLFLNPGSAGPRRFRLPVSLALLRVKEGNLLPQLITLG</sequence>
<evidence type="ECO:0000256" key="2">
    <source>
        <dbReference type="RuleBase" id="RU362039"/>
    </source>
</evidence>
<dbReference type="GO" id="GO:0016787">
    <property type="term" value="F:hydrolase activity"/>
    <property type="evidence" value="ECO:0007669"/>
    <property type="project" value="UniProtKB-UniRule"/>
</dbReference>
<evidence type="ECO:0000256" key="1">
    <source>
        <dbReference type="ARBA" id="ARBA00008950"/>
    </source>
</evidence>
<evidence type="ECO:0000259" key="3">
    <source>
        <dbReference type="Pfam" id="PF12850"/>
    </source>
</evidence>
<feature type="domain" description="Calcineurin-like phosphoesterase" evidence="3">
    <location>
        <begin position="10"/>
        <end position="148"/>
    </location>
</feature>
<dbReference type="Gene3D" id="3.60.21.10">
    <property type="match status" value="1"/>
</dbReference>
<dbReference type="InterPro" id="IPR029052">
    <property type="entry name" value="Metallo-depent_PP-like"/>
</dbReference>
<gene>
    <name evidence="4" type="ORF">K8I29_16930</name>
</gene>
<comment type="caution">
    <text evidence="4">The sequence shown here is derived from an EMBL/GenBank/DDBJ whole genome shotgun (WGS) entry which is preliminary data.</text>
</comment>
<keyword evidence="2" id="KW-0479">Metal-binding</keyword>
<dbReference type="GO" id="GO:0046872">
    <property type="term" value="F:metal ion binding"/>
    <property type="evidence" value="ECO:0007669"/>
    <property type="project" value="UniProtKB-KW"/>
</dbReference>
<evidence type="ECO:0000313" key="4">
    <source>
        <dbReference type="EMBL" id="MBZ0157883.1"/>
    </source>
</evidence>
<comment type="cofactor">
    <cofactor evidence="2">
        <name>a divalent metal cation</name>
        <dbReference type="ChEBI" id="CHEBI:60240"/>
    </cofactor>
</comment>
<name>A0A953M2S2_9BACT</name>
<dbReference type="PANTHER" id="PTHR11124">
    <property type="entry name" value="VACUOLAR SORTING PROTEIN VPS29"/>
    <property type="match status" value="1"/>
</dbReference>
<dbReference type="InterPro" id="IPR024654">
    <property type="entry name" value="Calcineurin-like_PHP_lpxH"/>
</dbReference>
<organism evidence="4 5">
    <name type="scientific">Candidatus Nitrobium versatile</name>
    <dbReference type="NCBI Taxonomy" id="2884831"/>
    <lineage>
        <taxon>Bacteria</taxon>
        <taxon>Pseudomonadati</taxon>
        <taxon>Nitrospirota</taxon>
        <taxon>Nitrospiria</taxon>
        <taxon>Nitrospirales</taxon>
        <taxon>Nitrospiraceae</taxon>
        <taxon>Candidatus Nitrobium</taxon>
    </lineage>
</organism>
<reference evidence="4" key="2">
    <citation type="submission" date="2021-08" db="EMBL/GenBank/DDBJ databases">
        <authorList>
            <person name="Dalcin Martins P."/>
        </authorList>
    </citation>
    <scope>NUCLEOTIDE SEQUENCE</scope>
    <source>
        <strain evidence="4">MAG_39</strain>
    </source>
</reference>
<proteinExistence type="inferred from homology"/>
<dbReference type="SUPFAM" id="SSF56300">
    <property type="entry name" value="Metallo-dependent phosphatases"/>
    <property type="match status" value="1"/>
</dbReference>
<protein>
    <recommendedName>
        <fullName evidence="2">Phosphoesterase</fullName>
        <ecNumber evidence="2">3.1.4.-</ecNumber>
    </recommendedName>
</protein>
<dbReference type="Proteomes" id="UP000705867">
    <property type="component" value="Unassembled WGS sequence"/>
</dbReference>
<comment type="similarity">
    <text evidence="1 2">Belongs to the metallophosphoesterase superfamily. YfcE family.</text>
</comment>
<dbReference type="AlphaFoldDB" id="A0A953M2S2"/>
<accession>A0A953M2S2</accession>
<dbReference type="InterPro" id="IPR000979">
    <property type="entry name" value="Phosphodiesterase_MJ0936/Vps29"/>
</dbReference>
<dbReference type="EMBL" id="JAIOIV010000130">
    <property type="protein sequence ID" value="MBZ0157883.1"/>
    <property type="molecule type" value="Genomic_DNA"/>
</dbReference>
<reference evidence="4" key="1">
    <citation type="journal article" date="2021" name="bioRxiv">
        <title>Unraveling nitrogen, sulfur and carbon metabolic pathways and microbial community transcriptional responses to substrate deprivation and toxicity stresses in a bioreactor mimicking anoxic brackish coastal sediment conditions.</title>
        <authorList>
            <person name="Martins P.D."/>
            <person name="Echeveste M.J."/>
            <person name="Arshad A."/>
            <person name="Kurth J."/>
            <person name="Ouboter H."/>
            <person name="Jetten M.S.M."/>
            <person name="Welte C.U."/>
        </authorList>
    </citation>
    <scope>NUCLEOTIDE SEQUENCE</scope>
    <source>
        <strain evidence="4">MAG_39</strain>
    </source>
</reference>
<dbReference type="NCBIfam" id="TIGR00040">
    <property type="entry name" value="yfcE"/>
    <property type="match status" value="1"/>
</dbReference>